<gene>
    <name evidence="7" type="ORF">HGA13_30080</name>
</gene>
<proteinExistence type="inferred from homology"/>
<keyword evidence="2" id="KW-0349">Heme</keyword>
<comment type="similarity">
    <text evidence="1">Belongs to the cytochrome P450 family.</text>
</comment>
<dbReference type="Proteomes" id="UP000565715">
    <property type="component" value="Unassembled WGS sequence"/>
</dbReference>
<dbReference type="PANTHER" id="PTHR46696">
    <property type="entry name" value="P450, PUTATIVE (EUROFUNG)-RELATED"/>
    <property type="match status" value="1"/>
</dbReference>
<dbReference type="EMBL" id="JAAXOO010000008">
    <property type="protein sequence ID" value="NKY37287.1"/>
    <property type="molecule type" value="Genomic_DNA"/>
</dbReference>
<dbReference type="SUPFAM" id="SSF48264">
    <property type="entry name" value="Cytochrome P450"/>
    <property type="match status" value="1"/>
</dbReference>
<name>A0A846XP06_9NOCA</name>
<keyword evidence="3" id="KW-0479">Metal-binding</keyword>
<evidence type="ECO:0000256" key="6">
    <source>
        <dbReference type="ARBA" id="ARBA00023033"/>
    </source>
</evidence>
<keyword evidence="6" id="KW-0503">Monooxygenase</keyword>
<evidence type="ECO:0000256" key="4">
    <source>
        <dbReference type="ARBA" id="ARBA00023002"/>
    </source>
</evidence>
<comment type="caution">
    <text evidence="7">The sequence shown here is derived from an EMBL/GenBank/DDBJ whole genome shotgun (WGS) entry which is preliminary data.</text>
</comment>
<evidence type="ECO:0000256" key="1">
    <source>
        <dbReference type="ARBA" id="ARBA00010617"/>
    </source>
</evidence>
<dbReference type="Gene3D" id="1.10.630.10">
    <property type="entry name" value="Cytochrome P450"/>
    <property type="match status" value="1"/>
</dbReference>
<dbReference type="AlphaFoldDB" id="A0A846XP06"/>
<reference evidence="7 8" key="1">
    <citation type="submission" date="2020-04" db="EMBL/GenBank/DDBJ databases">
        <title>MicrobeNet Type strains.</title>
        <authorList>
            <person name="Nicholson A.C."/>
        </authorList>
    </citation>
    <scope>NUCLEOTIDE SEQUENCE [LARGE SCALE GENOMIC DNA]</scope>
    <source>
        <strain evidence="7 8">DSM 45078</strain>
    </source>
</reference>
<evidence type="ECO:0000313" key="7">
    <source>
        <dbReference type="EMBL" id="NKY37287.1"/>
    </source>
</evidence>
<dbReference type="GO" id="GO:0004497">
    <property type="term" value="F:monooxygenase activity"/>
    <property type="evidence" value="ECO:0007669"/>
    <property type="project" value="UniProtKB-KW"/>
</dbReference>
<dbReference type="InterPro" id="IPR002397">
    <property type="entry name" value="Cyt_P450_B"/>
</dbReference>
<dbReference type="PRINTS" id="PR00359">
    <property type="entry name" value="BP450"/>
</dbReference>
<evidence type="ECO:0000313" key="8">
    <source>
        <dbReference type="Proteomes" id="UP000565715"/>
    </source>
</evidence>
<dbReference type="GO" id="GO:0016705">
    <property type="term" value="F:oxidoreductase activity, acting on paired donors, with incorporation or reduction of molecular oxygen"/>
    <property type="evidence" value="ECO:0007669"/>
    <property type="project" value="InterPro"/>
</dbReference>
<keyword evidence="8" id="KW-1185">Reference proteome</keyword>
<keyword evidence="4" id="KW-0560">Oxidoreductase</keyword>
<keyword evidence="5" id="KW-0408">Iron</keyword>
<accession>A0A846XP06</accession>
<evidence type="ECO:0000256" key="5">
    <source>
        <dbReference type="ARBA" id="ARBA00023004"/>
    </source>
</evidence>
<dbReference type="GO" id="GO:0005506">
    <property type="term" value="F:iron ion binding"/>
    <property type="evidence" value="ECO:0007669"/>
    <property type="project" value="InterPro"/>
</dbReference>
<dbReference type="PANTHER" id="PTHR46696:SF1">
    <property type="entry name" value="CYTOCHROME P450 YJIB-RELATED"/>
    <property type="match status" value="1"/>
</dbReference>
<sequence length="409" mass="44110">MFSTPIELDGPAVPIYTPEFAADPHAAYREMRRTYGSLVPVEIQPGMPATLVIGYREALEILNDHEHFSSDPRTWQAKLAPGTPVSHIMQFRPCALRLSGSEHTRLRQVYTDSLSRVDLYGLHTAVERTATGLINSFCETGSAELVSGFSVPLSFQLVNHMLGFSLETGQRLLGAIGGIRVAPDAEAAEAANQSLITILLEELDAKRGAPADDVTSWMMAHPAGLADLEVAHQVVMLFGSGVEPMSDLIINSLVLLVTDPRFADSLLGGALSIKDAIEEVLFTDPPLANFCIRYPRQPQLVGKVWLPANQPVIVSSAAVSGDPAIVGMGTGDRSGNRSHLAWGAGPHVCPAQDPSFVIGHYALEQLLDALPEIELAQRVDELSWRVGGYNRALDALPVRFPPTPPIPLP</sequence>
<organism evidence="7 8">
    <name type="scientific">Nocardia speluncae</name>
    <dbReference type="NCBI Taxonomy" id="419477"/>
    <lineage>
        <taxon>Bacteria</taxon>
        <taxon>Bacillati</taxon>
        <taxon>Actinomycetota</taxon>
        <taxon>Actinomycetes</taxon>
        <taxon>Mycobacteriales</taxon>
        <taxon>Nocardiaceae</taxon>
        <taxon>Nocardia</taxon>
    </lineage>
</organism>
<dbReference type="InterPro" id="IPR036396">
    <property type="entry name" value="Cyt_P450_sf"/>
</dbReference>
<dbReference type="GO" id="GO:0020037">
    <property type="term" value="F:heme binding"/>
    <property type="evidence" value="ECO:0007669"/>
    <property type="project" value="InterPro"/>
</dbReference>
<evidence type="ECO:0000256" key="2">
    <source>
        <dbReference type="ARBA" id="ARBA00022617"/>
    </source>
</evidence>
<protein>
    <submittedName>
        <fullName evidence="7">Cytochrome P450</fullName>
    </submittedName>
</protein>
<evidence type="ECO:0000256" key="3">
    <source>
        <dbReference type="ARBA" id="ARBA00022723"/>
    </source>
</evidence>